<feature type="transmembrane region" description="Helical" evidence="7">
    <location>
        <begin position="347"/>
        <end position="369"/>
    </location>
</feature>
<sequence length="471" mass="49472">MTGDRLASVTERHSHSASQQKTTNDLGSSTLPSLSISPLLNSPRHEKVDRRWTVGAILASSFLSLLGFTMTGPITPALGRYFELEAGASFGSLTSAYPMGMFVGVFIWPALSDRIGRKPVIALSLFGSGLGLTLQSLVIRSDGSLSLFLAMRMLTGLFAGNSPVSKALLADLGFQDGNLPKYLALKDASATAAYVIGPAAGGIMYDLIHRHRTGNAEDMLSSDSLSIVIGVSAAASIVASMAVMLFVKESYAKERWNKKIRNDDTNQDSTPFSLIAATLMGAPSIFIVSFLFNIGDATFHAFFAQLLKHDGHFDAKSIGLVYTFMACISFLMSATSVGSILKNHGPVATCAAGLFIVSTGLLGIGASAFGSSASFAWRWIVAFASLFCSGVSLYGPSIPAMLFQHVEANQRGKILGLDGAINTIGRVIGPILLGGVSSRLGSAAAFASAGLVVLCGSFALRLSHPRVSLKP</sequence>
<reference evidence="9" key="1">
    <citation type="submission" date="2023-08" db="EMBL/GenBank/DDBJ databases">
        <authorList>
            <person name="Audoor S."/>
            <person name="Bilcke G."/>
        </authorList>
    </citation>
    <scope>NUCLEOTIDE SEQUENCE</scope>
</reference>
<dbReference type="SUPFAM" id="SSF103473">
    <property type="entry name" value="MFS general substrate transporter"/>
    <property type="match status" value="1"/>
</dbReference>
<feature type="transmembrane region" description="Helical" evidence="7">
    <location>
        <begin position="315"/>
        <end position="335"/>
    </location>
</feature>
<feature type="transmembrane region" description="Helical" evidence="7">
    <location>
        <begin position="225"/>
        <end position="251"/>
    </location>
</feature>
<accession>A0AAD2G4X7</accession>
<proteinExistence type="predicted"/>
<feature type="transmembrane region" description="Helical" evidence="7">
    <location>
        <begin position="375"/>
        <end position="394"/>
    </location>
</feature>
<feature type="region of interest" description="Disordered" evidence="6">
    <location>
        <begin position="1"/>
        <end position="30"/>
    </location>
</feature>
<dbReference type="Gene3D" id="1.20.1250.20">
    <property type="entry name" value="MFS general substrate transporter like domains"/>
    <property type="match status" value="1"/>
</dbReference>
<dbReference type="InterPro" id="IPR036259">
    <property type="entry name" value="MFS_trans_sf"/>
</dbReference>
<keyword evidence="4 7" id="KW-1133">Transmembrane helix</keyword>
<feature type="transmembrane region" description="Helical" evidence="7">
    <location>
        <begin position="86"/>
        <end position="108"/>
    </location>
</feature>
<feature type="compositionally biased region" description="Polar residues" evidence="6">
    <location>
        <begin position="16"/>
        <end position="25"/>
    </location>
</feature>
<feature type="domain" description="Major facilitator superfamily (MFS) profile" evidence="8">
    <location>
        <begin position="53"/>
        <end position="468"/>
    </location>
</feature>
<dbReference type="Proteomes" id="UP001295423">
    <property type="component" value="Unassembled WGS sequence"/>
</dbReference>
<name>A0AAD2G4X7_9STRA</name>
<keyword evidence="3 7" id="KW-0812">Transmembrane</keyword>
<gene>
    <name evidence="9" type="ORF">CYCCA115_LOCUS19261</name>
</gene>
<dbReference type="GO" id="GO:0016020">
    <property type="term" value="C:membrane"/>
    <property type="evidence" value="ECO:0007669"/>
    <property type="project" value="UniProtKB-SubCell"/>
</dbReference>
<evidence type="ECO:0000256" key="7">
    <source>
        <dbReference type="SAM" id="Phobius"/>
    </source>
</evidence>
<comment type="caution">
    <text evidence="9">The sequence shown here is derived from an EMBL/GenBank/DDBJ whole genome shotgun (WGS) entry which is preliminary data.</text>
</comment>
<keyword evidence="10" id="KW-1185">Reference proteome</keyword>
<feature type="transmembrane region" description="Helical" evidence="7">
    <location>
        <begin position="415"/>
        <end position="434"/>
    </location>
</feature>
<dbReference type="PANTHER" id="PTHR23504:SF15">
    <property type="entry name" value="MAJOR FACILITATOR SUPERFAMILY (MFS) PROFILE DOMAIN-CONTAINING PROTEIN"/>
    <property type="match status" value="1"/>
</dbReference>
<evidence type="ECO:0000256" key="1">
    <source>
        <dbReference type="ARBA" id="ARBA00004141"/>
    </source>
</evidence>
<feature type="transmembrane region" description="Helical" evidence="7">
    <location>
        <begin position="120"/>
        <end position="139"/>
    </location>
</feature>
<organism evidence="9 10">
    <name type="scientific">Cylindrotheca closterium</name>
    <dbReference type="NCBI Taxonomy" id="2856"/>
    <lineage>
        <taxon>Eukaryota</taxon>
        <taxon>Sar</taxon>
        <taxon>Stramenopiles</taxon>
        <taxon>Ochrophyta</taxon>
        <taxon>Bacillariophyta</taxon>
        <taxon>Bacillariophyceae</taxon>
        <taxon>Bacillariophycidae</taxon>
        <taxon>Bacillariales</taxon>
        <taxon>Bacillariaceae</taxon>
        <taxon>Cylindrotheca</taxon>
    </lineage>
</organism>
<comment type="subcellular location">
    <subcellularLocation>
        <location evidence="1">Membrane</location>
        <topology evidence="1">Multi-pass membrane protein</topology>
    </subcellularLocation>
</comment>
<evidence type="ECO:0000256" key="5">
    <source>
        <dbReference type="ARBA" id="ARBA00023136"/>
    </source>
</evidence>
<evidence type="ECO:0000313" key="10">
    <source>
        <dbReference type="Proteomes" id="UP001295423"/>
    </source>
</evidence>
<feature type="transmembrane region" description="Helical" evidence="7">
    <location>
        <begin position="272"/>
        <end position="295"/>
    </location>
</feature>
<evidence type="ECO:0000256" key="4">
    <source>
        <dbReference type="ARBA" id="ARBA00022989"/>
    </source>
</evidence>
<dbReference type="AlphaFoldDB" id="A0AAD2G4X7"/>
<evidence type="ECO:0000313" key="9">
    <source>
        <dbReference type="EMBL" id="CAJ1961567.1"/>
    </source>
</evidence>
<feature type="transmembrane region" description="Helical" evidence="7">
    <location>
        <begin position="52"/>
        <end position="74"/>
    </location>
</feature>
<evidence type="ECO:0000256" key="2">
    <source>
        <dbReference type="ARBA" id="ARBA00022448"/>
    </source>
</evidence>
<dbReference type="GO" id="GO:0022857">
    <property type="term" value="F:transmembrane transporter activity"/>
    <property type="evidence" value="ECO:0007669"/>
    <property type="project" value="InterPro"/>
</dbReference>
<feature type="transmembrane region" description="Helical" evidence="7">
    <location>
        <begin position="440"/>
        <end position="460"/>
    </location>
</feature>
<dbReference type="PROSITE" id="PS50850">
    <property type="entry name" value="MFS"/>
    <property type="match status" value="1"/>
</dbReference>
<dbReference type="Pfam" id="PF07690">
    <property type="entry name" value="MFS_1"/>
    <property type="match status" value="1"/>
</dbReference>
<keyword evidence="2" id="KW-0813">Transport</keyword>
<dbReference type="InterPro" id="IPR020846">
    <property type="entry name" value="MFS_dom"/>
</dbReference>
<dbReference type="PANTHER" id="PTHR23504">
    <property type="entry name" value="MAJOR FACILITATOR SUPERFAMILY DOMAIN-CONTAINING PROTEIN 10"/>
    <property type="match status" value="1"/>
</dbReference>
<keyword evidence="5 7" id="KW-0472">Membrane</keyword>
<evidence type="ECO:0000256" key="6">
    <source>
        <dbReference type="SAM" id="MobiDB-lite"/>
    </source>
</evidence>
<protein>
    <recommendedName>
        <fullName evidence="8">Major facilitator superfamily (MFS) profile domain-containing protein</fullName>
    </recommendedName>
</protein>
<dbReference type="InterPro" id="IPR011701">
    <property type="entry name" value="MFS"/>
</dbReference>
<dbReference type="EMBL" id="CAKOGP040002091">
    <property type="protein sequence ID" value="CAJ1961567.1"/>
    <property type="molecule type" value="Genomic_DNA"/>
</dbReference>
<evidence type="ECO:0000256" key="3">
    <source>
        <dbReference type="ARBA" id="ARBA00022692"/>
    </source>
</evidence>
<evidence type="ECO:0000259" key="8">
    <source>
        <dbReference type="PROSITE" id="PS50850"/>
    </source>
</evidence>